<dbReference type="EMBL" id="JADCNM010000004">
    <property type="protein sequence ID" value="KAG0487511.1"/>
    <property type="molecule type" value="Genomic_DNA"/>
</dbReference>
<dbReference type="OrthoDB" id="21204at2759"/>
<dbReference type="Proteomes" id="UP000639772">
    <property type="component" value="Unassembled WGS sequence"/>
</dbReference>
<dbReference type="Pfam" id="PF13639">
    <property type="entry name" value="zf-RING_2"/>
    <property type="match status" value="1"/>
</dbReference>
<dbReference type="SUPFAM" id="SSF57903">
    <property type="entry name" value="FYVE/PHD zinc finger"/>
    <property type="match status" value="1"/>
</dbReference>
<dbReference type="PANTHER" id="PTHR15315">
    <property type="entry name" value="RING FINGER PROTEIN 41, 151"/>
    <property type="match status" value="1"/>
</dbReference>
<feature type="domain" description="RING-type" evidence="7">
    <location>
        <begin position="32"/>
        <end position="71"/>
    </location>
</feature>
<dbReference type="Pfam" id="PF00628">
    <property type="entry name" value="PHD"/>
    <property type="match status" value="1"/>
</dbReference>
<evidence type="ECO:0000313" key="9">
    <source>
        <dbReference type="Proteomes" id="UP000639772"/>
    </source>
</evidence>
<gene>
    <name evidence="8" type="ORF">HPP92_009606</name>
</gene>
<dbReference type="InterPro" id="IPR001965">
    <property type="entry name" value="Znf_PHD"/>
</dbReference>
<dbReference type="InterPro" id="IPR017907">
    <property type="entry name" value="Znf_RING_CS"/>
</dbReference>
<dbReference type="AlphaFoldDB" id="A0A835V907"/>
<feature type="region of interest" description="Disordered" evidence="5">
    <location>
        <begin position="484"/>
        <end position="513"/>
    </location>
</feature>
<evidence type="ECO:0000256" key="1">
    <source>
        <dbReference type="ARBA" id="ARBA00022723"/>
    </source>
</evidence>
<comment type="caution">
    <text evidence="8">The sequence shown here is derived from an EMBL/GenBank/DDBJ whole genome shotgun (WGS) entry which is preliminary data.</text>
</comment>
<evidence type="ECO:0000256" key="5">
    <source>
        <dbReference type="SAM" id="MobiDB-lite"/>
    </source>
</evidence>
<dbReference type="InterPro" id="IPR019787">
    <property type="entry name" value="Znf_PHD-finger"/>
</dbReference>
<dbReference type="SUPFAM" id="SSF57850">
    <property type="entry name" value="RING/U-box"/>
    <property type="match status" value="1"/>
</dbReference>
<evidence type="ECO:0000256" key="2">
    <source>
        <dbReference type="ARBA" id="ARBA00022771"/>
    </source>
</evidence>
<feature type="compositionally biased region" description="Polar residues" evidence="5">
    <location>
        <begin position="499"/>
        <end position="508"/>
    </location>
</feature>
<dbReference type="PANTHER" id="PTHR15315:SF26">
    <property type="entry name" value="E3 UBIQUITIN-PROTEIN LIGASE NRDP1"/>
    <property type="match status" value="1"/>
</dbReference>
<evidence type="ECO:0000259" key="6">
    <source>
        <dbReference type="PROSITE" id="PS50016"/>
    </source>
</evidence>
<reference evidence="8 9" key="1">
    <citation type="journal article" date="2020" name="Nat. Food">
        <title>A phased Vanilla planifolia genome enables genetic improvement of flavour and production.</title>
        <authorList>
            <person name="Hasing T."/>
            <person name="Tang H."/>
            <person name="Brym M."/>
            <person name="Khazi F."/>
            <person name="Huang T."/>
            <person name="Chambers A.H."/>
        </authorList>
    </citation>
    <scope>NUCLEOTIDE SEQUENCE [LARGE SCALE GENOMIC DNA]</scope>
    <source>
        <tissue evidence="8">Leaf</tissue>
    </source>
</reference>
<dbReference type="PROSITE" id="PS00518">
    <property type="entry name" value="ZF_RING_1"/>
    <property type="match status" value="1"/>
</dbReference>
<dbReference type="GO" id="GO:0016567">
    <property type="term" value="P:protein ubiquitination"/>
    <property type="evidence" value="ECO:0007669"/>
    <property type="project" value="TreeGrafter"/>
</dbReference>
<dbReference type="Gene3D" id="3.30.40.10">
    <property type="entry name" value="Zinc/RING finger domain, C3HC4 (zinc finger)"/>
    <property type="match status" value="2"/>
</dbReference>
<feature type="domain" description="PHD-type" evidence="6">
    <location>
        <begin position="64"/>
        <end position="184"/>
    </location>
</feature>
<protein>
    <submittedName>
        <fullName evidence="8">Uncharacterized protein</fullName>
    </submittedName>
</protein>
<evidence type="ECO:0000313" key="8">
    <source>
        <dbReference type="EMBL" id="KAG0487511.1"/>
    </source>
</evidence>
<dbReference type="SMART" id="SM00249">
    <property type="entry name" value="PHD"/>
    <property type="match status" value="1"/>
</dbReference>
<sequence>MDLEGRIFDESEYAFSEDEDCNVDSVLEQERCGICIDIVIDRGALDCCDHWFCFACIDNWAAITNLCPICKMEFQIITCLPVYDTIRGIRSEDHPISRNDDWCIEAKSSALSFPSDYISEDAVKCLEGDGCKIRNSLQMTEEDLTFDTSIACDSCDTWYHAFCVGFNPELTCESTWFCPRCINNEVQQNSVMFSSQNHGKYAIIQSADTGWTGDPSLLGKVSVSVADAGETAVVVSLIDGKDKMDSRKSLLNEIETELEKMIPTSLENLNFNDSVMDLHPKDDSCNRLSCNNLGFSDYKGHYTITDVDNSDTFFDISPEIIDFQSDGDVKEATLPSLFLQDDGLRKSTNDITESKLSSSTSQQVSFPFCNVTTSGDEKQINKLETTSNSVYSEDSEALSPVAFVQSEVKIEPGSKPNNTSHGLVAVSHESTTTSCCKDRMVEMCQKDEDDCNLLEKQKMKQLHSPNVQKRDCIRKRETESLYPTKKLKSDGRSKIFPPESQSASNSQDWAGKNRGGSMLYVKTEELETADIMSIVRETDCSSQDLQIGMKFSNKAMDSKDGTCGLRVKKVMRRIGEKKESSILAQELGKEIREVVQQKGLNDGGKMNDFDENLLAAFRAATVKSKAQLSGHPNLVFAGANKHILVKGRKRENLTKKIYGTASGKRRHAWVRDLEIEFWKHRCRSAQSEKVETLQSVLELLKRLQILPGMALRN</sequence>
<keyword evidence="1" id="KW-0479">Metal-binding</keyword>
<dbReference type="InterPro" id="IPR013083">
    <property type="entry name" value="Znf_RING/FYVE/PHD"/>
</dbReference>
<dbReference type="SMART" id="SM00184">
    <property type="entry name" value="RING"/>
    <property type="match status" value="1"/>
</dbReference>
<name>A0A835V907_VANPL</name>
<dbReference type="PROSITE" id="PS50089">
    <property type="entry name" value="ZF_RING_2"/>
    <property type="match status" value="1"/>
</dbReference>
<dbReference type="InterPro" id="IPR001841">
    <property type="entry name" value="Znf_RING"/>
</dbReference>
<evidence type="ECO:0000256" key="4">
    <source>
        <dbReference type="PROSITE-ProRule" id="PRU00175"/>
    </source>
</evidence>
<dbReference type="GO" id="GO:0008270">
    <property type="term" value="F:zinc ion binding"/>
    <property type="evidence" value="ECO:0007669"/>
    <property type="project" value="UniProtKB-KW"/>
</dbReference>
<proteinExistence type="predicted"/>
<dbReference type="GO" id="GO:0061630">
    <property type="term" value="F:ubiquitin protein ligase activity"/>
    <property type="evidence" value="ECO:0007669"/>
    <property type="project" value="TreeGrafter"/>
</dbReference>
<keyword evidence="3" id="KW-0862">Zinc</keyword>
<evidence type="ECO:0000256" key="3">
    <source>
        <dbReference type="ARBA" id="ARBA00022833"/>
    </source>
</evidence>
<keyword evidence="2 4" id="KW-0863">Zinc-finger</keyword>
<accession>A0A835V907</accession>
<evidence type="ECO:0000259" key="7">
    <source>
        <dbReference type="PROSITE" id="PS50089"/>
    </source>
</evidence>
<dbReference type="PROSITE" id="PS50016">
    <property type="entry name" value="ZF_PHD_2"/>
    <property type="match status" value="1"/>
</dbReference>
<dbReference type="InterPro" id="IPR011011">
    <property type="entry name" value="Znf_FYVE_PHD"/>
</dbReference>
<organism evidence="8 9">
    <name type="scientific">Vanilla planifolia</name>
    <name type="common">Vanilla</name>
    <dbReference type="NCBI Taxonomy" id="51239"/>
    <lineage>
        <taxon>Eukaryota</taxon>
        <taxon>Viridiplantae</taxon>
        <taxon>Streptophyta</taxon>
        <taxon>Embryophyta</taxon>
        <taxon>Tracheophyta</taxon>
        <taxon>Spermatophyta</taxon>
        <taxon>Magnoliopsida</taxon>
        <taxon>Liliopsida</taxon>
        <taxon>Asparagales</taxon>
        <taxon>Orchidaceae</taxon>
        <taxon>Vanilloideae</taxon>
        <taxon>Vanilleae</taxon>
        <taxon>Vanilla</taxon>
    </lineage>
</organism>